<dbReference type="InterPro" id="IPR029044">
    <property type="entry name" value="Nucleotide-diphossugar_trans"/>
</dbReference>
<reference evidence="2 3" key="1">
    <citation type="submission" date="2016-11" db="EMBL/GenBank/DDBJ databases">
        <authorList>
            <person name="Jaros S."/>
            <person name="Januszkiewicz K."/>
            <person name="Wedrychowicz H."/>
        </authorList>
    </citation>
    <scope>NUCLEOTIDE SEQUENCE [LARGE SCALE GENOMIC DNA]</scope>
    <source>
        <strain evidence="2 3">CGMCC 1.6102</strain>
    </source>
</reference>
<dbReference type="STRING" id="388280.SAMN04488057_11972"/>
<keyword evidence="3" id="KW-1185">Reference proteome</keyword>
<dbReference type="InterPro" id="IPR001173">
    <property type="entry name" value="Glyco_trans_2-like"/>
</dbReference>
<dbReference type="Pfam" id="PF00535">
    <property type="entry name" value="Glycos_transf_2"/>
    <property type="match status" value="1"/>
</dbReference>
<sequence length="318" mass="36745">MQREYLVSIIITVYNKSNYIRESLQSALAQSYLNTEIIVIDDCSTDDSFDVVKQFCVRFSKIYLIRTQFNQGVSAATNLGIRAAKGEYIQFLDADDILSPDKIERQIEALVGNDWPVIATCEWLNFKKSINYSSSLNYGVFRDFLSGLDLLLRFWNHQEMNQPAVYLTHRKLVERAGPWDESLVINQDGEFFCRVLAHAGGVLYEPVGQVFYRQPGQENVSQQRSAKAARSLLDSYISYEKVILEIEDSHRVRTALKKIYLKFLYDTFPDYPPLFSEAKNRVKRLGIKQRVHIGGPKFQFMSKYLGFETALKLKRLIN</sequence>
<proteinExistence type="predicted"/>
<dbReference type="PANTHER" id="PTHR22916:SF3">
    <property type="entry name" value="UDP-GLCNAC:BETAGAL BETA-1,3-N-ACETYLGLUCOSAMINYLTRANSFERASE-LIKE PROTEIN 1"/>
    <property type="match status" value="1"/>
</dbReference>
<dbReference type="SUPFAM" id="SSF53448">
    <property type="entry name" value="Nucleotide-diphospho-sugar transferases"/>
    <property type="match status" value="1"/>
</dbReference>
<evidence type="ECO:0000259" key="1">
    <source>
        <dbReference type="Pfam" id="PF00535"/>
    </source>
</evidence>
<feature type="domain" description="Glycosyltransferase 2-like" evidence="1">
    <location>
        <begin position="8"/>
        <end position="113"/>
    </location>
</feature>
<name>A0A1M7QL02_9BACT</name>
<organism evidence="2 3">
    <name type="scientific">Cyclobacterium lianum</name>
    <dbReference type="NCBI Taxonomy" id="388280"/>
    <lineage>
        <taxon>Bacteria</taxon>
        <taxon>Pseudomonadati</taxon>
        <taxon>Bacteroidota</taxon>
        <taxon>Cytophagia</taxon>
        <taxon>Cytophagales</taxon>
        <taxon>Cyclobacteriaceae</taxon>
        <taxon>Cyclobacterium</taxon>
    </lineage>
</organism>
<dbReference type="GO" id="GO:0016758">
    <property type="term" value="F:hexosyltransferase activity"/>
    <property type="evidence" value="ECO:0007669"/>
    <property type="project" value="UniProtKB-ARBA"/>
</dbReference>
<dbReference type="RefSeq" id="WP_073097673.1">
    <property type="nucleotide sequence ID" value="NZ_FRCY01000019.1"/>
</dbReference>
<gene>
    <name evidence="2" type="ORF">SAMN04488057_11972</name>
</gene>
<dbReference type="AlphaFoldDB" id="A0A1M7QL02"/>
<accession>A0A1M7QL02</accession>
<evidence type="ECO:0000313" key="3">
    <source>
        <dbReference type="Proteomes" id="UP000184513"/>
    </source>
</evidence>
<keyword evidence="2" id="KW-0808">Transferase</keyword>
<dbReference type="CDD" id="cd00761">
    <property type="entry name" value="Glyco_tranf_GTA_type"/>
    <property type="match status" value="1"/>
</dbReference>
<protein>
    <submittedName>
        <fullName evidence="2">Glycosyl transferase family 2</fullName>
    </submittedName>
</protein>
<dbReference type="Gene3D" id="3.90.550.10">
    <property type="entry name" value="Spore Coat Polysaccharide Biosynthesis Protein SpsA, Chain A"/>
    <property type="match status" value="1"/>
</dbReference>
<dbReference type="EMBL" id="FRCY01000019">
    <property type="protein sequence ID" value="SHN31770.1"/>
    <property type="molecule type" value="Genomic_DNA"/>
</dbReference>
<evidence type="ECO:0000313" key="2">
    <source>
        <dbReference type="EMBL" id="SHN31770.1"/>
    </source>
</evidence>
<dbReference type="OrthoDB" id="6307329at2"/>
<dbReference type="Proteomes" id="UP000184513">
    <property type="component" value="Unassembled WGS sequence"/>
</dbReference>
<dbReference type="PANTHER" id="PTHR22916">
    <property type="entry name" value="GLYCOSYLTRANSFERASE"/>
    <property type="match status" value="1"/>
</dbReference>